<organism evidence="1 2">
    <name type="scientific">Arctium lappa</name>
    <name type="common">Greater burdock</name>
    <name type="synonym">Lappa major</name>
    <dbReference type="NCBI Taxonomy" id="4217"/>
    <lineage>
        <taxon>Eukaryota</taxon>
        <taxon>Viridiplantae</taxon>
        <taxon>Streptophyta</taxon>
        <taxon>Embryophyta</taxon>
        <taxon>Tracheophyta</taxon>
        <taxon>Spermatophyta</taxon>
        <taxon>Magnoliopsida</taxon>
        <taxon>eudicotyledons</taxon>
        <taxon>Gunneridae</taxon>
        <taxon>Pentapetalae</taxon>
        <taxon>asterids</taxon>
        <taxon>campanulids</taxon>
        <taxon>Asterales</taxon>
        <taxon>Asteraceae</taxon>
        <taxon>Carduoideae</taxon>
        <taxon>Cardueae</taxon>
        <taxon>Arctiinae</taxon>
        <taxon>Arctium</taxon>
    </lineage>
</organism>
<reference evidence="2" key="1">
    <citation type="journal article" date="2022" name="Mol. Ecol. Resour.">
        <title>The genomes of chicory, endive, great burdock and yacon provide insights into Asteraceae palaeo-polyploidization history and plant inulin production.</title>
        <authorList>
            <person name="Fan W."/>
            <person name="Wang S."/>
            <person name="Wang H."/>
            <person name="Wang A."/>
            <person name="Jiang F."/>
            <person name="Liu H."/>
            <person name="Zhao H."/>
            <person name="Xu D."/>
            <person name="Zhang Y."/>
        </authorList>
    </citation>
    <scope>NUCLEOTIDE SEQUENCE [LARGE SCALE GENOMIC DNA]</scope>
    <source>
        <strain evidence="2">cv. Niubang</strain>
    </source>
</reference>
<gene>
    <name evidence="1" type="ORF">L6452_32792</name>
</gene>
<evidence type="ECO:0000313" key="2">
    <source>
        <dbReference type="Proteomes" id="UP001055879"/>
    </source>
</evidence>
<proteinExistence type="predicted"/>
<sequence length="323" mass="36761">MFNSKIQKLRSDNGTYFRNAKINSYLLEEGITLNFSTARTPQNGDVERKNRTLVEAAKTMLGRFNLPSNFWAEAVPTTCFTKNRVTIVKRFKKTSYELINNRKPSVNYFHVFGCRCYILNDRESLGKFDKKADDGKFIGYSLSSKAFRVFNLRTRTSINVSFDDTRSSNKQIVKSTTKNVSESLKLREYKQNKIFENLFDDDDNSEFLFRDVQRATSEEPHTTGTTLSGPSDVTPSTSLNASPNNQSSQVEEQESSEAEDEQKTSEETLDTFVEETQEPASPSLEPTSEPLNSTTEMSPLSSLKHKLHHKYMLPCQDGQEITP</sequence>
<comment type="caution">
    <text evidence="1">The sequence shown here is derived from an EMBL/GenBank/DDBJ whole genome shotgun (WGS) entry which is preliminary data.</text>
</comment>
<accession>A0ACB8Z5Z1</accession>
<dbReference type="EMBL" id="CM042057">
    <property type="protein sequence ID" value="KAI3692967.1"/>
    <property type="molecule type" value="Genomic_DNA"/>
</dbReference>
<protein>
    <submittedName>
        <fullName evidence="1">Uncharacterized protein</fullName>
    </submittedName>
</protein>
<reference evidence="1 2" key="2">
    <citation type="journal article" date="2022" name="Mol. Ecol. Resour.">
        <title>The genomes of chicory, endive, great burdock and yacon provide insights into Asteraceae paleo-polyploidization history and plant inulin production.</title>
        <authorList>
            <person name="Fan W."/>
            <person name="Wang S."/>
            <person name="Wang H."/>
            <person name="Wang A."/>
            <person name="Jiang F."/>
            <person name="Liu H."/>
            <person name="Zhao H."/>
            <person name="Xu D."/>
            <person name="Zhang Y."/>
        </authorList>
    </citation>
    <scope>NUCLEOTIDE SEQUENCE [LARGE SCALE GENOMIC DNA]</scope>
    <source>
        <strain evidence="2">cv. Niubang</strain>
    </source>
</reference>
<name>A0ACB8Z5Z1_ARCLA</name>
<evidence type="ECO:0000313" key="1">
    <source>
        <dbReference type="EMBL" id="KAI3692967.1"/>
    </source>
</evidence>
<keyword evidence="2" id="KW-1185">Reference proteome</keyword>
<dbReference type="Proteomes" id="UP001055879">
    <property type="component" value="Linkage Group LG11"/>
</dbReference>